<accession>A0A7C3PJ44</accession>
<evidence type="ECO:0000313" key="1">
    <source>
        <dbReference type="EMBL" id="HFN01156.1"/>
    </source>
</evidence>
<organism evidence="1">
    <name type="scientific">Oscillatoriales cyanobacterium SpSt-418</name>
    <dbReference type="NCBI Taxonomy" id="2282169"/>
    <lineage>
        <taxon>Bacteria</taxon>
        <taxon>Bacillati</taxon>
        <taxon>Cyanobacteriota</taxon>
        <taxon>Cyanophyceae</taxon>
        <taxon>Oscillatoriophycideae</taxon>
        <taxon>Oscillatoriales</taxon>
    </lineage>
</organism>
<reference evidence="1" key="1">
    <citation type="journal article" date="2020" name="mSystems">
        <title>Genome- and Community-Level Interaction Insights into Carbon Utilization and Element Cycling Functions of Hydrothermarchaeota in Hydrothermal Sediment.</title>
        <authorList>
            <person name="Zhou Z."/>
            <person name="Liu Y."/>
            <person name="Xu W."/>
            <person name="Pan J."/>
            <person name="Luo Z.H."/>
            <person name="Li M."/>
        </authorList>
    </citation>
    <scope>NUCLEOTIDE SEQUENCE [LARGE SCALE GENOMIC DNA]</scope>
    <source>
        <strain evidence="1">SpSt-418</strain>
    </source>
</reference>
<dbReference type="AlphaFoldDB" id="A0A7C3PJ44"/>
<sequence length="181" mass="20243">MKLGRWVGVIAPVLAIPCVFFGRPVMAIPGQSVQEAIAWIRANPTLRPAPGERLMVRKYDTPAKRFTFQAFLLPVGRLTAGATTGVIRSEEILLVDLVNGVDRDRLSESLRAIYGANIHQDYRQAKVVRTDANNELREGDFFAYRVELFPNPNGFADSGRISVFLRADLAKLETELEERSQ</sequence>
<dbReference type="EMBL" id="DSRU01000378">
    <property type="protein sequence ID" value="HFN01156.1"/>
    <property type="molecule type" value="Genomic_DNA"/>
</dbReference>
<proteinExistence type="predicted"/>
<protein>
    <submittedName>
        <fullName evidence="1">Uncharacterized protein</fullName>
    </submittedName>
</protein>
<comment type="caution">
    <text evidence="1">The sequence shown here is derived from an EMBL/GenBank/DDBJ whole genome shotgun (WGS) entry which is preliminary data.</text>
</comment>
<gene>
    <name evidence="1" type="ORF">ENR64_26080</name>
</gene>
<name>A0A7C3PJ44_9CYAN</name>